<gene>
    <name evidence="2" type="ORF">ALC57_02174</name>
</gene>
<organism evidence="2 3">
    <name type="scientific">Trachymyrmex cornetzi</name>
    <dbReference type="NCBI Taxonomy" id="471704"/>
    <lineage>
        <taxon>Eukaryota</taxon>
        <taxon>Metazoa</taxon>
        <taxon>Ecdysozoa</taxon>
        <taxon>Arthropoda</taxon>
        <taxon>Hexapoda</taxon>
        <taxon>Insecta</taxon>
        <taxon>Pterygota</taxon>
        <taxon>Neoptera</taxon>
        <taxon>Endopterygota</taxon>
        <taxon>Hymenoptera</taxon>
        <taxon>Apocrita</taxon>
        <taxon>Aculeata</taxon>
        <taxon>Formicoidea</taxon>
        <taxon>Formicidae</taxon>
        <taxon>Myrmicinae</taxon>
        <taxon>Trachymyrmex</taxon>
    </lineage>
</organism>
<name>A0A195EKK4_9HYME</name>
<feature type="region of interest" description="Disordered" evidence="1">
    <location>
        <begin position="1"/>
        <end position="26"/>
    </location>
</feature>
<proteinExistence type="predicted"/>
<evidence type="ECO:0000256" key="1">
    <source>
        <dbReference type="SAM" id="MobiDB-lite"/>
    </source>
</evidence>
<dbReference type="AlphaFoldDB" id="A0A195EKK4"/>
<dbReference type="Proteomes" id="UP000078492">
    <property type="component" value="Unassembled WGS sequence"/>
</dbReference>
<evidence type="ECO:0000313" key="2">
    <source>
        <dbReference type="EMBL" id="KYN28447.1"/>
    </source>
</evidence>
<keyword evidence="3" id="KW-1185">Reference proteome</keyword>
<evidence type="ECO:0000313" key="3">
    <source>
        <dbReference type="Proteomes" id="UP000078492"/>
    </source>
</evidence>
<dbReference type="EMBL" id="KQ978782">
    <property type="protein sequence ID" value="KYN28447.1"/>
    <property type="molecule type" value="Genomic_DNA"/>
</dbReference>
<feature type="non-terminal residue" evidence="2">
    <location>
        <position position="1"/>
    </location>
</feature>
<feature type="compositionally biased region" description="Basic residues" evidence="1">
    <location>
        <begin position="10"/>
        <end position="26"/>
    </location>
</feature>
<protein>
    <submittedName>
        <fullName evidence="2">Uncharacterized protein</fullName>
    </submittedName>
</protein>
<sequence>KASSMTRLESRHRKTALRKSEQHHKARGQALMAHYFRLRRQDGITVNHLGLPELKAEDCGKNHSSRMIFVELFVPNYG</sequence>
<accession>A0A195EKK4</accession>
<reference evidence="2 3" key="1">
    <citation type="submission" date="2015-09" db="EMBL/GenBank/DDBJ databases">
        <title>Trachymyrmex cornetzi WGS genome.</title>
        <authorList>
            <person name="Nygaard S."/>
            <person name="Hu H."/>
            <person name="Boomsma J."/>
            <person name="Zhang G."/>
        </authorList>
    </citation>
    <scope>NUCLEOTIDE SEQUENCE [LARGE SCALE GENOMIC DNA]</scope>
    <source>
        <strain evidence="2">Tcor2-1</strain>
        <tissue evidence="2">Whole body</tissue>
    </source>
</reference>